<comment type="caution">
    <text evidence="4">The sequence shown here is derived from an EMBL/GenBank/DDBJ whole genome shotgun (WGS) entry which is preliminary data.</text>
</comment>
<keyword evidence="1" id="KW-0574">Periplasm</keyword>
<dbReference type="CDD" id="cd11614">
    <property type="entry name" value="SAF_CpaB_FlgA_like"/>
    <property type="match status" value="1"/>
</dbReference>
<dbReference type="Pfam" id="PF13144">
    <property type="entry name" value="ChapFlgA"/>
    <property type="match status" value="1"/>
</dbReference>
<comment type="function">
    <text evidence="1">Involved in the assembly process of the P-ring formation. It may associate with FlgF on the rod constituting a structure essential for the P-ring assembly or may act as a modulator protein for the P-ring assembly.</text>
</comment>
<accession>A0ABW1VUG1</accession>
<dbReference type="RefSeq" id="WP_385946441.1">
    <property type="nucleotide sequence ID" value="NZ_JBHSUB010000005.1"/>
</dbReference>
<keyword evidence="4" id="KW-0282">Flagellum</keyword>
<proteinExistence type="inferred from homology"/>
<sequence length="217" mass="23529">MNKSLILFLILLSIGAWADPLPQQVTQFFRQRDPLYASQTEVTVRTPAGQWPDCPAPEFSLPGNSRRWGNLTLTAQCGRSRHFLQVVVAVTGTYYVARQRIPRGSEVTLAQLTPCQGRLDRLPARVLLDISSALPAIALQNLSPGKVILTSLLRKPWRVRNGDNVRVIVQGPGFSAATAGKALNNAATGDQVRVRTPAGQLIVATVDDQGVLQAATN</sequence>
<keyword evidence="4" id="KW-0966">Cell projection</keyword>
<keyword evidence="4" id="KW-0969">Cilium</keyword>
<dbReference type="InterPro" id="IPR041231">
    <property type="entry name" value="FlgA_N"/>
</dbReference>
<dbReference type="NCBIfam" id="TIGR03170">
    <property type="entry name" value="flgA_cterm"/>
    <property type="match status" value="1"/>
</dbReference>
<dbReference type="InterPro" id="IPR039246">
    <property type="entry name" value="Flagellar_FlgA"/>
</dbReference>
<dbReference type="PANTHER" id="PTHR36307">
    <property type="entry name" value="FLAGELLA BASAL BODY P-RING FORMATION PROTEIN FLGA"/>
    <property type="match status" value="1"/>
</dbReference>
<comment type="subcellular location">
    <subcellularLocation>
        <location evidence="1">Periplasm</location>
    </subcellularLocation>
</comment>
<keyword evidence="5" id="KW-1185">Reference proteome</keyword>
<name>A0ABW1VUG1_9GAMM</name>
<dbReference type="Gene3D" id="2.30.30.760">
    <property type="match status" value="1"/>
</dbReference>
<dbReference type="Pfam" id="PF17656">
    <property type="entry name" value="ChapFlgA_N"/>
    <property type="match status" value="1"/>
</dbReference>
<organism evidence="4 5">
    <name type="scientific">Tatumella terrea</name>
    <dbReference type="NCBI Taxonomy" id="419007"/>
    <lineage>
        <taxon>Bacteria</taxon>
        <taxon>Pseudomonadati</taxon>
        <taxon>Pseudomonadota</taxon>
        <taxon>Gammaproteobacteria</taxon>
        <taxon>Enterobacterales</taxon>
        <taxon>Erwiniaceae</taxon>
        <taxon>Tatumella</taxon>
    </lineage>
</organism>
<dbReference type="Proteomes" id="UP001596230">
    <property type="component" value="Unassembled WGS sequence"/>
</dbReference>
<dbReference type="EMBL" id="JBHSUB010000005">
    <property type="protein sequence ID" value="MFC6377179.1"/>
    <property type="molecule type" value="Genomic_DNA"/>
</dbReference>
<keyword evidence="1" id="KW-0732">Signal</keyword>
<feature type="signal peptide" evidence="1">
    <location>
        <begin position="1"/>
        <end position="18"/>
    </location>
</feature>
<feature type="domain" description="Flagella basal body P-ring formation protein FlgA SAF" evidence="2">
    <location>
        <begin position="94"/>
        <end position="211"/>
    </location>
</feature>
<evidence type="ECO:0000259" key="3">
    <source>
        <dbReference type="Pfam" id="PF17656"/>
    </source>
</evidence>
<reference evidence="5" key="1">
    <citation type="journal article" date="2019" name="Int. J. Syst. Evol. Microbiol.">
        <title>The Global Catalogue of Microorganisms (GCM) 10K type strain sequencing project: providing services to taxonomists for standard genome sequencing and annotation.</title>
        <authorList>
            <consortium name="The Broad Institute Genomics Platform"/>
            <consortium name="The Broad Institute Genome Sequencing Center for Infectious Disease"/>
            <person name="Wu L."/>
            <person name="Ma J."/>
        </authorList>
    </citation>
    <scope>NUCLEOTIDE SEQUENCE [LARGE SCALE GENOMIC DNA]</scope>
    <source>
        <strain evidence="5">CGMCC 1.18518</strain>
    </source>
</reference>
<comment type="similarity">
    <text evidence="1">Belongs to the FlgA family.</text>
</comment>
<protein>
    <recommendedName>
        <fullName evidence="1">Flagella basal body P-ring formation protein FlgA</fullName>
    </recommendedName>
</protein>
<dbReference type="InterPro" id="IPR017585">
    <property type="entry name" value="SAF_FlgA"/>
</dbReference>
<feature type="domain" description="FlgA N-terminal" evidence="3">
    <location>
        <begin position="21"/>
        <end position="90"/>
    </location>
</feature>
<feature type="chain" id="PRO_5045002085" description="Flagella basal body P-ring formation protein FlgA" evidence="1">
    <location>
        <begin position="19"/>
        <end position="217"/>
    </location>
</feature>
<gene>
    <name evidence="4" type="primary">flgA</name>
    <name evidence="4" type="ORF">ACFP9W_03565</name>
</gene>
<dbReference type="PANTHER" id="PTHR36307:SF1">
    <property type="entry name" value="FLAGELLA BASAL BODY P-RING FORMATION PROTEIN FLGA"/>
    <property type="match status" value="1"/>
</dbReference>
<evidence type="ECO:0000313" key="5">
    <source>
        <dbReference type="Proteomes" id="UP001596230"/>
    </source>
</evidence>
<evidence type="ECO:0000259" key="2">
    <source>
        <dbReference type="Pfam" id="PF13144"/>
    </source>
</evidence>
<keyword evidence="1" id="KW-1005">Bacterial flagellum biogenesis</keyword>
<evidence type="ECO:0000256" key="1">
    <source>
        <dbReference type="RuleBase" id="RU362063"/>
    </source>
</evidence>
<evidence type="ECO:0000313" key="4">
    <source>
        <dbReference type="EMBL" id="MFC6377179.1"/>
    </source>
</evidence>